<protein>
    <submittedName>
        <fullName evidence="1">Mobile element protein</fullName>
    </submittedName>
</protein>
<sequence>MQRRQEGLPKEIVDIAWHVQQRLCRRYQRLLQKGKHRNVVVAAIAREMIAYIWAIAREVVVSEADPKARIARLPT</sequence>
<evidence type="ECO:0000313" key="1">
    <source>
        <dbReference type="EMBL" id="AKN39368.1"/>
    </source>
</evidence>
<dbReference type="EMBL" id="KP795645">
    <property type="protein sequence ID" value="AKN39368.1"/>
    <property type="molecule type" value="Genomic_DNA"/>
</dbReference>
<name>A0A0H3ZSL1_9VIBR</name>
<proteinExistence type="predicted"/>
<accession>A0A0H3ZSL1</accession>
<dbReference type="AlphaFoldDB" id="A0A0H3ZSL1"/>
<organism evidence="1">
    <name type="scientific">Vibrio genomosp. F6</name>
    <dbReference type="NCBI Taxonomy" id="723172"/>
    <lineage>
        <taxon>Bacteria</taxon>
        <taxon>Pseudomonadati</taxon>
        <taxon>Pseudomonadota</taxon>
        <taxon>Gammaproteobacteria</taxon>
        <taxon>Vibrionales</taxon>
        <taxon>Vibrionaceae</taxon>
        <taxon>Vibrio</taxon>
    </lineage>
</organism>
<reference evidence="1" key="1">
    <citation type="journal article" date="2015" name="MBio">
        <title>Eco-Evolutionary Dynamics of Episomes among Ecologically Cohesive Bacterial Populations.</title>
        <authorList>
            <person name="Xue H."/>
            <person name="Cordero O.X."/>
            <person name="Camas F.M."/>
            <person name="Trimble W."/>
            <person name="Meyer F."/>
            <person name="Guglielmini J."/>
            <person name="Rocha E.P."/>
            <person name="Polz M.F."/>
        </authorList>
    </citation>
    <scope>NUCLEOTIDE SEQUENCE</scope>
    <source>
        <strain evidence="1">FF_110</strain>
    </source>
</reference>